<dbReference type="AlphaFoldDB" id="A0A377R2L4"/>
<evidence type="ECO:0000313" key="3">
    <source>
        <dbReference type="Proteomes" id="UP000254293"/>
    </source>
</evidence>
<evidence type="ECO:0000313" key="2">
    <source>
        <dbReference type="EMBL" id="STR03178.1"/>
    </source>
</evidence>
<feature type="transmembrane region" description="Helical" evidence="1">
    <location>
        <begin position="512"/>
        <end position="530"/>
    </location>
</feature>
<dbReference type="Proteomes" id="UP000254293">
    <property type="component" value="Unassembled WGS sequence"/>
</dbReference>
<keyword evidence="1" id="KW-0812">Transmembrane</keyword>
<feature type="transmembrane region" description="Helical" evidence="1">
    <location>
        <begin position="767"/>
        <end position="790"/>
    </location>
</feature>
<feature type="transmembrane region" description="Helical" evidence="1">
    <location>
        <begin position="670"/>
        <end position="691"/>
    </location>
</feature>
<sequence>MNCWQILNIAPTNDERAVKRAYAGLLKTTRPDDDAAAYQRLRQAFEDALAAAPYVGADEEDGDAWMFDEWDEAEETAYPDEAEQAQRPSENGEAFENAAYGFSDGHASELCTADEFIARLHHIHRLADGRGLLKLWPQLAAQLAALNEEEERARAAAHLAEWLERPHGLPKKLQTLWRKECRMAGLDIRPSENETGGSGNSVSDGFDTQYQAIAAQLEAWYEAGGLSMLMRRRRQTFAFFNAFAPEECERLEQETFRFLLRHQLADSPLRQHWREYFRRRAAGQSSVSPEYGAQAGAAGFAQATQYLHEYGGNGGFDAGGDPLAFAERCYAVGGSNALAQSWPTLHEILDGLPLGAAQELSPQFADFLRLRNIIHPLLWLQWADYFHWDEDVHGRIITPAETQQLTHYRRLARLTGGDGGADLAGFPVSDGLAATPSPHDAEGGTESPRYTRAFDRFLGSSPGFWRRFRAVCAVMVVWPELSGETDEDERAALAVFRPALARLLEWGGEWRGAWLIVMVSAFLTFGVWGYSVGESEPAGIQLLFAGLAAAAVALAASAAYMLGLGALFYVPLLGRFLSDKWSAVKYSAKAAPVYLFTLPALFAVLLPFSERYGEGTPAEFLLFCVLAAGWTYYFLFFSDKNGKNDNINWILANLPLTGLGLWIAKTDGGLPAQAACILWFNAALYLLFAHMAHYARAVRFIRRAACFQTASLPLRPFAALAAGVLWILLLPAHAARAAIAGQYGLIFETAAAALILLLFLPESVPQLGLLLYPALLLVVWLRTLASALILRLLEKSPAPY</sequence>
<dbReference type="OrthoDB" id="5524449at2"/>
<evidence type="ECO:0000256" key="1">
    <source>
        <dbReference type="SAM" id="Phobius"/>
    </source>
</evidence>
<dbReference type="EMBL" id="UGJJ01000003">
    <property type="protein sequence ID" value="STR03178.1"/>
    <property type="molecule type" value="Genomic_DNA"/>
</dbReference>
<feature type="transmembrane region" description="Helical" evidence="1">
    <location>
        <begin position="591"/>
        <end position="608"/>
    </location>
</feature>
<feature type="transmembrane region" description="Helical" evidence="1">
    <location>
        <begin position="712"/>
        <end position="734"/>
    </location>
</feature>
<gene>
    <name evidence="2" type="ORF">NCTC13336_02074</name>
</gene>
<keyword evidence="1" id="KW-0472">Membrane</keyword>
<reference evidence="2 3" key="1">
    <citation type="submission" date="2018-06" db="EMBL/GenBank/DDBJ databases">
        <authorList>
            <consortium name="Pathogen Informatics"/>
            <person name="Doyle S."/>
        </authorList>
    </citation>
    <scope>NUCLEOTIDE SEQUENCE [LARGE SCALE GENOMIC DNA]</scope>
    <source>
        <strain evidence="2 3">NCTC13336</strain>
    </source>
</reference>
<feature type="transmembrane region" description="Helical" evidence="1">
    <location>
        <begin position="542"/>
        <end position="570"/>
    </location>
</feature>
<keyword evidence="3" id="KW-1185">Reference proteome</keyword>
<organism evidence="2 3">
    <name type="scientific">Kingella potus</name>
    <dbReference type="NCBI Taxonomy" id="265175"/>
    <lineage>
        <taxon>Bacteria</taxon>
        <taxon>Pseudomonadati</taxon>
        <taxon>Pseudomonadota</taxon>
        <taxon>Betaproteobacteria</taxon>
        <taxon>Neisseriales</taxon>
        <taxon>Neisseriaceae</taxon>
        <taxon>Kingella</taxon>
    </lineage>
</organism>
<feature type="transmembrane region" description="Helical" evidence="1">
    <location>
        <begin position="620"/>
        <end position="637"/>
    </location>
</feature>
<proteinExistence type="predicted"/>
<feature type="transmembrane region" description="Helical" evidence="1">
    <location>
        <begin position="740"/>
        <end position="760"/>
    </location>
</feature>
<name>A0A377R2L4_9NEIS</name>
<evidence type="ECO:0008006" key="4">
    <source>
        <dbReference type="Google" id="ProtNLM"/>
    </source>
</evidence>
<accession>A0A377R2L4</accession>
<protein>
    <recommendedName>
        <fullName evidence="4">DnaJ domain</fullName>
    </recommendedName>
</protein>
<dbReference type="RefSeq" id="WP_115309075.1">
    <property type="nucleotide sequence ID" value="NZ_UGJJ01000003.1"/>
</dbReference>
<keyword evidence="1" id="KW-1133">Transmembrane helix</keyword>